<accession>A0A7S0KAN8</accession>
<reference evidence="2" key="1">
    <citation type="submission" date="2021-01" db="EMBL/GenBank/DDBJ databases">
        <authorList>
            <person name="Corre E."/>
            <person name="Pelletier E."/>
            <person name="Niang G."/>
            <person name="Scheremetjew M."/>
            <person name="Finn R."/>
            <person name="Kale V."/>
            <person name="Holt S."/>
            <person name="Cochrane G."/>
            <person name="Meng A."/>
            <person name="Brown T."/>
            <person name="Cohen L."/>
        </authorList>
    </citation>
    <scope>NUCLEOTIDE SEQUENCE</scope>
    <source>
        <strain evidence="2">B651</strain>
    </source>
</reference>
<sequence>MRNLSKRQQIYIFLTTTSTLFLRNIPLICSMSSSASSAVMKIRVCSYNVLSSALASPTHFTSCDPDDLDFHKRLPRVISKIEEEVSKRSIVCLQEVSHEFSGPLHVFFAKNNYNFVTGLYGSRFSNYMGVALAIPLDKFSLEHVDVSTLSDYREGGWPKAPPEELPIVIALAKQAVSNVVIRPLRWMSKKATSIVSLLSSDEPYIVKLLKGADDQADHWDLSKKRKNMLVFAKLVEKKSKRTFGIATYHMPCAFYAPMVMNIHVEMAVRRTQTLSGTDCPCILAGDFNLKPGSPEYKLITTGKLDEEDASYPSPKYDVTWVPAIEPMKSAYAQCLGSEPDFTNYSKVRDDLPFVDVLDYIFVSKDWDVSGVKDLPHRDDIEGPLPIAEEPSDHILIASDLVLVED</sequence>
<dbReference type="SUPFAM" id="SSF56219">
    <property type="entry name" value="DNase I-like"/>
    <property type="match status" value="1"/>
</dbReference>
<dbReference type="GO" id="GO:0000175">
    <property type="term" value="F:3'-5'-RNA exonuclease activity"/>
    <property type="evidence" value="ECO:0007669"/>
    <property type="project" value="TreeGrafter"/>
</dbReference>
<protein>
    <recommendedName>
        <fullName evidence="1">Endonuclease/exonuclease/phosphatase domain-containing protein</fullName>
    </recommendedName>
</protein>
<dbReference type="InterPro" id="IPR050410">
    <property type="entry name" value="CCR4/nocturin_mRNA_transcr"/>
</dbReference>
<dbReference type="AlphaFoldDB" id="A0A7S0KAN8"/>
<proteinExistence type="predicted"/>
<dbReference type="Gene3D" id="3.60.10.10">
    <property type="entry name" value="Endonuclease/exonuclease/phosphatase"/>
    <property type="match status" value="1"/>
</dbReference>
<feature type="domain" description="Endonuclease/exonuclease/phosphatase" evidence="1">
    <location>
        <begin position="46"/>
        <end position="393"/>
    </location>
</feature>
<dbReference type="InterPro" id="IPR005135">
    <property type="entry name" value="Endo/exonuclease/phosphatase"/>
</dbReference>
<organism evidence="2">
    <name type="scientific">Leptocylindrus aporus</name>
    <dbReference type="NCBI Taxonomy" id="1398097"/>
    <lineage>
        <taxon>Eukaryota</taxon>
        <taxon>Sar</taxon>
        <taxon>Stramenopiles</taxon>
        <taxon>Ochrophyta</taxon>
        <taxon>Bacillariophyta</taxon>
        <taxon>Coscinodiscophyceae</taxon>
        <taxon>Chaetocerotophycidae</taxon>
        <taxon>Leptocylindrales</taxon>
        <taxon>Leptocylindraceae</taxon>
        <taxon>Leptocylindrus</taxon>
    </lineage>
</organism>
<evidence type="ECO:0000313" key="2">
    <source>
        <dbReference type="EMBL" id="CAD8573883.1"/>
    </source>
</evidence>
<dbReference type="PANTHER" id="PTHR12121">
    <property type="entry name" value="CARBON CATABOLITE REPRESSOR PROTEIN 4"/>
    <property type="match status" value="1"/>
</dbReference>
<dbReference type="Pfam" id="PF03372">
    <property type="entry name" value="Exo_endo_phos"/>
    <property type="match status" value="1"/>
</dbReference>
<evidence type="ECO:0000259" key="1">
    <source>
        <dbReference type="Pfam" id="PF03372"/>
    </source>
</evidence>
<dbReference type="InterPro" id="IPR036691">
    <property type="entry name" value="Endo/exonu/phosph_ase_sf"/>
</dbReference>
<dbReference type="PANTHER" id="PTHR12121:SF101">
    <property type="entry name" value="ENDONUCLEASE_EXONUCLEASE_PHOSPHATASE DOMAIN-CONTAINING PROTEIN"/>
    <property type="match status" value="1"/>
</dbReference>
<gene>
    <name evidence="2" type="ORF">LDAN0322_LOCUS27</name>
</gene>
<dbReference type="EMBL" id="HBEU01000033">
    <property type="protein sequence ID" value="CAD8573883.1"/>
    <property type="molecule type" value="Transcribed_RNA"/>
</dbReference>
<name>A0A7S0KAN8_9STRA</name>